<proteinExistence type="predicted"/>
<dbReference type="Proteomes" id="UP000198928">
    <property type="component" value="Unassembled WGS sequence"/>
</dbReference>
<protein>
    <submittedName>
        <fullName evidence="2">mRNA-degrading endonuclease RelE, toxin component of the RelBE toxin-antitoxin system</fullName>
    </submittedName>
</protein>
<keyword evidence="3" id="KW-1185">Reference proteome</keyword>
<gene>
    <name evidence="2" type="ORF">SAMN05192584_12757</name>
</gene>
<dbReference type="Gene3D" id="3.30.2310.20">
    <property type="entry name" value="RelE-like"/>
    <property type="match status" value="1"/>
</dbReference>
<dbReference type="EMBL" id="FOSG01000027">
    <property type="protein sequence ID" value="SFL79779.1"/>
    <property type="molecule type" value="Genomic_DNA"/>
</dbReference>
<keyword evidence="2" id="KW-0378">Hydrolase</keyword>
<dbReference type="SUPFAM" id="SSF143011">
    <property type="entry name" value="RelE-like"/>
    <property type="match status" value="1"/>
</dbReference>
<keyword evidence="2" id="KW-0540">Nuclease</keyword>
<dbReference type="OrthoDB" id="9812706at2"/>
<dbReference type="InterPro" id="IPR035093">
    <property type="entry name" value="RelE/ParE_toxin_dom_sf"/>
</dbReference>
<sequence length="83" mass="9631">MTWQVLWEPTALDTATGHLRKDPGSVDALLMATDQLAENPRPPESRPWGTEHRRLRHGPWRVLYRIDQDARTLHIEHIGRTSD</sequence>
<name>A0A1I4KMI7_9ACTN</name>
<reference evidence="3" key="1">
    <citation type="submission" date="2016-10" db="EMBL/GenBank/DDBJ databases">
        <authorList>
            <person name="Varghese N."/>
            <person name="Submissions S."/>
        </authorList>
    </citation>
    <scope>NUCLEOTIDE SEQUENCE [LARGE SCALE GENOMIC DNA]</scope>
    <source>
        <strain evidence="3">PL19</strain>
    </source>
</reference>
<evidence type="ECO:0000256" key="1">
    <source>
        <dbReference type="ARBA" id="ARBA00022649"/>
    </source>
</evidence>
<evidence type="ECO:0000313" key="3">
    <source>
        <dbReference type="Proteomes" id="UP000198928"/>
    </source>
</evidence>
<keyword evidence="2" id="KW-0255">Endonuclease</keyword>
<keyword evidence="1" id="KW-1277">Toxin-antitoxin system</keyword>
<dbReference type="InterPro" id="IPR007712">
    <property type="entry name" value="RelE/ParE_toxin"/>
</dbReference>
<dbReference type="Pfam" id="PF05016">
    <property type="entry name" value="ParE_toxin"/>
    <property type="match status" value="1"/>
</dbReference>
<evidence type="ECO:0000313" key="2">
    <source>
        <dbReference type="EMBL" id="SFL79779.1"/>
    </source>
</evidence>
<dbReference type="AlphaFoldDB" id="A0A1I4KMI7"/>
<organism evidence="2 3">
    <name type="scientific">Streptomyces pini</name>
    <dbReference type="NCBI Taxonomy" id="1520580"/>
    <lineage>
        <taxon>Bacteria</taxon>
        <taxon>Bacillati</taxon>
        <taxon>Actinomycetota</taxon>
        <taxon>Actinomycetes</taxon>
        <taxon>Kitasatosporales</taxon>
        <taxon>Streptomycetaceae</taxon>
        <taxon>Streptomyces</taxon>
    </lineage>
</organism>
<dbReference type="GO" id="GO:0004519">
    <property type="term" value="F:endonuclease activity"/>
    <property type="evidence" value="ECO:0007669"/>
    <property type="project" value="UniProtKB-KW"/>
</dbReference>
<dbReference type="RefSeq" id="WP_093852210.1">
    <property type="nucleotide sequence ID" value="NZ_FOSG01000027.1"/>
</dbReference>
<accession>A0A1I4KMI7</accession>